<gene>
    <name evidence="2" type="ORF">RHGRI_034092</name>
</gene>
<comment type="caution">
    <text evidence="2">The sequence shown here is derived from an EMBL/GenBank/DDBJ whole genome shotgun (WGS) entry which is preliminary data.</text>
</comment>
<protein>
    <submittedName>
        <fullName evidence="2">Uncharacterized protein</fullName>
    </submittedName>
</protein>
<dbReference type="EMBL" id="JACTNZ010000012">
    <property type="protein sequence ID" value="KAG5521753.1"/>
    <property type="molecule type" value="Genomic_DNA"/>
</dbReference>
<accession>A0AAV6HZ98</accession>
<evidence type="ECO:0000313" key="2">
    <source>
        <dbReference type="EMBL" id="KAG5521753.1"/>
    </source>
</evidence>
<organism evidence="2 3">
    <name type="scientific">Rhododendron griersonianum</name>
    <dbReference type="NCBI Taxonomy" id="479676"/>
    <lineage>
        <taxon>Eukaryota</taxon>
        <taxon>Viridiplantae</taxon>
        <taxon>Streptophyta</taxon>
        <taxon>Embryophyta</taxon>
        <taxon>Tracheophyta</taxon>
        <taxon>Spermatophyta</taxon>
        <taxon>Magnoliopsida</taxon>
        <taxon>eudicotyledons</taxon>
        <taxon>Gunneridae</taxon>
        <taxon>Pentapetalae</taxon>
        <taxon>asterids</taxon>
        <taxon>Ericales</taxon>
        <taxon>Ericaceae</taxon>
        <taxon>Ericoideae</taxon>
        <taxon>Rhodoreae</taxon>
        <taxon>Rhododendron</taxon>
    </lineage>
</organism>
<dbReference type="AlphaFoldDB" id="A0AAV6HZ98"/>
<keyword evidence="3" id="KW-1185">Reference proteome</keyword>
<dbReference type="Proteomes" id="UP000823749">
    <property type="component" value="Chromosome 12"/>
</dbReference>
<evidence type="ECO:0000256" key="1">
    <source>
        <dbReference type="SAM" id="MobiDB-lite"/>
    </source>
</evidence>
<evidence type="ECO:0000313" key="3">
    <source>
        <dbReference type="Proteomes" id="UP000823749"/>
    </source>
</evidence>
<feature type="region of interest" description="Disordered" evidence="1">
    <location>
        <begin position="17"/>
        <end position="53"/>
    </location>
</feature>
<name>A0AAV6HZ98_9ERIC</name>
<proteinExistence type="predicted"/>
<reference evidence="2" key="1">
    <citation type="submission" date="2020-08" db="EMBL/GenBank/DDBJ databases">
        <title>Plant Genome Project.</title>
        <authorList>
            <person name="Zhang R.-G."/>
        </authorList>
    </citation>
    <scope>NUCLEOTIDE SEQUENCE</scope>
    <source>
        <strain evidence="2">WSP0</strain>
        <tissue evidence="2">Leaf</tissue>
    </source>
</reference>
<sequence>MADGSITFAEGLGSKALDSNEMRRQQKNARYSPPISTHIPFDLCPSPSTERTSPSRKLQQVFEEELLKEVAGQQQQLNSGNPRFSLDLEFPCLSKDENKRDFNGALNTSKSAFDSPQADVLVDSEVEVENVVVGIVSSTHPTSSVPQLGRVSSGMFDPIQEEGSDSEEVLMEVLQGVVSSTLEADSLLQQPRPAVTSAGPVTVPDPANVPVTATSGVVACSAPDHLTPTPPDIQHIKSKGTLVGKSVLLLRAVLLLLYVKNTLHAIFGSDSEPDLHGVMVHFLLHLHLTGSVVH</sequence>